<evidence type="ECO:0000256" key="4">
    <source>
        <dbReference type="ARBA" id="ARBA00022448"/>
    </source>
</evidence>
<feature type="transmembrane region" description="Helical" evidence="6">
    <location>
        <begin position="51"/>
        <end position="70"/>
    </location>
</feature>
<organism evidence="7 8">
    <name type="scientific">Carnobacterium maltaromaticum</name>
    <name type="common">Carnobacterium piscicola</name>
    <dbReference type="NCBI Taxonomy" id="2751"/>
    <lineage>
        <taxon>Bacteria</taxon>
        <taxon>Bacillati</taxon>
        <taxon>Bacillota</taxon>
        <taxon>Bacilli</taxon>
        <taxon>Lactobacillales</taxon>
        <taxon>Carnobacteriaceae</taxon>
        <taxon>Carnobacterium</taxon>
    </lineage>
</organism>
<keyword evidence="6" id="KW-0472">Membrane</keyword>
<dbReference type="EMBL" id="JAVBVO010000003">
    <property type="protein sequence ID" value="MDZ5758416.1"/>
    <property type="molecule type" value="Genomic_DNA"/>
</dbReference>
<dbReference type="InterPro" id="IPR050222">
    <property type="entry name" value="MATE_MdtK"/>
</dbReference>
<reference evidence="7" key="1">
    <citation type="submission" date="2023-08" db="EMBL/GenBank/DDBJ databases">
        <title>Genomic characterization of piscicolin 126 produced by Carnobacterium maltaromaticum CM22 strain isolated from salmon (Salmo salar).</title>
        <authorList>
            <person name="Gonzalez-Gragera E."/>
            <person name="Garcia-Lopez J.D."/>
            <person name="Teso-Perez C."/>
            <person name="Gimenez-Hernandez I."/>
            <person name="Peralta-Sanchez J.M."/>
            <person name="Valdivia E."/>
            <person name="Montalban-Lopez M."/>
            <person name="Martin-Platero A.M."/>
            <person name="Banos A."/>
            <person name="Martinez-Bueno M."/>
        </authorList>
    </citation>
    <scope>NUCLEOTIDE SEQUENCE</scope>
    <source>
        <strain evidence="7">CM22</strain>
    </source>
</reference>
<feature type="transmembrane region" description="Helical" evidence="6">
    <location>
        <begin position="302"/>
        <end position="327"/>
    </location>
</feature>
<accession>A0AAW9K0M3</accession>
<evidence type="ECO:0000256" key="2">
    <source>
        <dbReference type="ARBA" id="ARBA00010199"/>
    </source>
</evidence>
<evidence type="ECO:0000256" key="3">
    <source>
        <dbReference type="ARBA" id="ARBA00020268"/>
    </source>
</evidence>
<comment type="caution">
    <text evidence="7">The sequence shown here is derived from an EMBL/GenBank/DDBJ whole genome shotgun (WGS) entry which is preliminary data.</text>
</comment>
<sequence length="437" mass="48999">MNKNIAKELNHFSLPLVANNFFSIVISSLLAAIIGRISINAIAATEVVNTFIYSLIGILGVGSLSFNIYSSRIRLSNPEMFKNFFKSIIQLNLLIGGISTVVIIFFSHSFLEILYGFQNEVLAIAVFYAQISAFQILFNMIIFSLSNQMKVKKQTKNILMIGAMGSIFQILSSLFLVYFVFNNNEYSVVGIALANSCTQFFEICCYFFILRKDLNALRTIKSSKKLFLLKKSIPLFAQEILEGSIFNVGVTALLARLGIVSFSAYSVCRRIVDLCLTPMFMYCSGVVVLTGEYVAEKNKKKLLNLPIIALLIILFFYTIIATVLYVIRPLSIAFFTNKPEVIETASSILLIVLFTSLAQPFFEVAKFNLQAVGKEKLALAITGVVNLFVFGVLIYLKQANGLNLIIILLMLACNYLVLYILFTIFYRLEIKKIVDDK</sequence>
<keyword evidence="4" id="KW-0813">Transport</keyword>
<feature type="transmembrane region" description="Helical" evidence="6">
    <location>
        <begin position="21"/>
        <end position="39"/>
    </location>
</feature>
<feature type="transmembrane region" description="Helical" evidence="6">
    <location>
        <begin position="271"/>
        <end position="290"/>
    </location>
</feature>
<comment type="similarity">
    <text evidence="2">Belongs to the multi antimicrobial extrusion (MATE) (TC 2.A.66.1) family.</text>
</comment>
<dbReference type="AlphaFoldDB" id="A0AAW9K0M3"/>
<dbReference type="PANTHER" id="PTHR43298:SF2">
    <property type="entry name" value="FMN_FAD EXPORTER YEEO-RELATED"/>
    <property type="match status" value="1"/>
</dbReference>
<feature type="transmembrane region" description="Helical" evidence="6">
    <location>
        <begin position="377"/>
        <end position="396"/>
    </location>
</feature>
<feature type="transmembrane region" description="Helical" evidence="6">
    <location>
        <begin position="187"/>
        <end position="209"/>
    </location>
</feature>
<name>A0AAW9K0M3_CARML</name>
<protein>
    <recommendedName>
        <fullName evidence="3">Probable multidrug resistance protein NorM</fullName>
    </recommendedName>
    <alternativeName>
        <fullName evidence="5">Multidrug-efflux transporter</fullName>
    </alternativeName>
</protein>
<keyword evidence="6" id="KW-0812">Transmembrane</keyword>
<feature type="transmembrane region" description="Helical" evidence="6">
    <location>
        <begin position="91"/>
        <end position="115"/>
    </location>
</feature>
<dbReference type="Pfam" id="PF01554">
    <property type="entry name" value="MatE"/>
    <property type="match status" value="2"/>
</dbReference>
<comment type="function">
    <text evidence="1">Multidrug efflux pump.</text>
</comment>
<evidence type="ECO:0000256" key="1">
    <source>
        <dbReference type="ARBA" id="ARBA00003408"/>
    </source>
</evidence>
<evidence type="ECO:0000313" key="7">
    <source>
        <dbReference type="EMBL" id="MDZ5758416.1"/>
    </source>
</evidence>
<dbReference type="GO" id="GO:0015297">
    <property type="term" value="F:antiporter activity"/>
    <property type="evidence" value="ECO:0007669"/>
    <property type="project" value="InterPro"/>
</dbReference>
<proteinExistence type="inferred from homology"/>
<feature type="transmembrane region" description="Helical" evidence="6">
    <location>
        <begin position="158"/>
        <end position="181"/>
    </location>
</feature>
<dbReference type="Proteomes" id="UP001290462">
    <property type="component" value="Unassembled WGS sequence"/>
</dbReference>
<feature type="transmembrane region" description="Helical" evidence="6">
    <location>
        <begin position="121"/>
        <end position="146"/>
    </location>
</feature>
<feature type="transmembrane region" description="Helical" evidence="6">
    <location>
        <begin position="402"/>
        <end position="428"/>
    </location>
</feature>
<dbReference type="GO" id="GO:0042910">
    <property type="term" value="F:xenobiotic transmembrane transporter activity"/>
    <property type="evidence" value="ECO:0007669"/>
    <property type="project" value="InterPro"/>
</dbReference>
<evidence type="ECO:0000313" key="8">
    <source>
        <dbReference type="Proteomes" id="UP001290462"/>
    </source>
</evidence>
<dbReference type="GO" id="GO:0005886">
    <property type="term" value="C:plasma membrane"/>
    <property type="evidence" value="ECO:0007669"/>
    <property type="project" value="TreeGrafter"/>
</dbReference>
<evidence type="ECO:0000256" key="5">
    <source>
        <dbReference type="ARBA" id="ARBA00031636"/>
    </source>
</evidence>
<dbReference type="RefSeq" id="WP_056999575.1">
    <property type="nucleotide sequence ID" value="NZ_CBCPHT010000003.1"/>
</dbReference>
<gene>
    <name evidence="7" type="ORF">RAK27_07040</name>
</gene>
<dbReference type="InterPro" id="IPR002528">
    <property type="entry name" value="MATE_fam"/>
</dbReference>
<feature type="transmembrane region" description="Helical" evidence="6">
    <location>
        <begin position="347"/>
        <end position="365"/>
    </location>
</feature>
<dbReference type="PANTHER" id="PTHR43298">
    <property type="entry name" value="MULTIDRUG RESISTANCE PROTEIN NORM-RELATED"/>
    <property type="match status" value="1"/>
</dbReference>
<keyword evidence="6" id="KW-1133">Transmembrane helix</keyword>
<evidence type="ECO:0000256" key="6">
    <source>
        <dbReference type="SAM" id="Phobius"/>
    </source>
</evidence>